<name>A0ABY6JUW8_9GAMM</name>
<gene>
    <name evidence="1" type="ORF">K1Y77_06745</name>
</gene>
<proteinExistence type="predicted"/>
<protein>
    <submittedName>
        <fullName evidence="1">Uncharacterized protein</fullName>
    </submittedName>
</protein>
<accession>A0ABY6JUW8</accession>
<dbReference type="RefSeq" id="WP_264430989.1">
    <property type="nucleotide sequence ID" value="NZ_CP080627.1"/>
</dbReference>
<sequence>MSGLKMRFIKPCRETDSSPRLTVSRVKDNKDRKTETSLLLDLNILIRMEDVILRGKNPADLGLMELVNFVNQCPAESICLSPGFALSEVHPKFKKQCFEIFEVFLSIFCPQLVDHPTATRNSELEPEELRKLEFHELSLGEQYLHSISYYSLIQIHIIDSKYSNLSGVEKFNIYLDSVCDDIDMLSAVEAEIAKYCFCTKKDEYSQNLKDRIQDIKDNFLDRHADPKKRLLNIFNGVQDLKYGKSALKYSEKKFFGKNQETWVATLDSKLYWLSESIHHYPVHGEPHSKFYSIVRTDEQQNCSYWQSVDDALYARQSIREAEGKASSPLNEEDMENLHKILLNKGFADFYDEFASNKRVN</sequence>
<dbReference type="EMBL" id="CP080627">
    <property type="protein sequence ID" value="UYV20344.1"/>
    <property type="molecule type" value="Genomic_DNA"/>
</dbReference>
<dbReference type="Proteomes" id="UP001163082">
    <property type="component" value="Chromosome"/>
</dbReference>
<evidence type="ECO:0000313" key="1">
    <source>
        <dbReference type="EMBL" id="UYV20344.1"/>
    </source>
</evidence>
<evidence type="ECO:0000313" key="2">
    <source>
        <dbReference type="Proteomes" id="UP001163082"/>
    </source>
</evidence>
<keyword evidence="2" id="KW-1185">Reference proteome</keyword>
<organism evidence="1 2">
    <name type="scientific">Halomonas qaidamensis</name>
    <dbReference type="NCBI Taxonomy" id="2866211"/>
    <lineage>
        <taxon>Bacteria</taxon>
        <taxon>Pseudomonadati</taxon>
        <taxon>Pseudomonadota</taxon>
        <taxon>Gammaproteobacteria</taxon>
        <taxon>Oceanospirillales</taxon>
        <taxon>Halomonadaceae</taxon>
        <taxon>Halomonas</taxon>
    </lineage>
</organism>
<reference evidence="1 2" key="1">
    <citation type="journal article" date="2022" name="Antonie Van Leeuwenhoek">
        <title>Whole genome sequencing of the halophilic Halomonas qaidamensis XH36, a novel species strain with high ectoine production.</title>
        <authorList>
            <person name="Zhang T."/>
            <person name="Cui T."/>
            <person name="Cao Y."/>
            <person name="Li Y."/>
            <person name="Li F."/>
            <person name="Zhu D."/>
            <person name="Xing J."/>
        </authorList>
    </citation>
    <scope>NUCLEOTIDE SEQUENCE [LARGE SCALE GENOMIC DNA]</scope>
    <source>
        <strain evidence="1 2">XH36</strain>
    </source>
</reference>